<dbReference type="Pfam" id="PF17430">
    <property type="entry name" value="YqgC"/>
    <property type="match status" value="1"/>
</dbReference>
<dbReference type="AlphaFoldDB" id="A0A6M1ELU8"/>
<proteinExistence type="predicted"/>
<organism evidence="5">
    <name type="scientific">Citrobacter freundii</name>
    <dbReference type="NCBI Taxonomy" id="546"/>
    <lineage>
        <taxon>Bacteria</taxon>
        <taxon>Pseudomonadati</taxon>
        <taxon>Pseudomonadota</taxon>
        <taxon>Gammaproteobacteria</taxon>
        <taxon>Enterobacterales</taxon>
        <taxon>Enterobacteriaceae</taxon>
        <taxon>Citrobacter</taxon>
        <taxon>Citrobacter freundii complex</taxon>
    </lineage>
</organism>
<dbReference type="EMBL" id="ABKLER030000013">
    <property type="protein sequence ID" value="EMN4146053.1"/>
    <property type="molecule type" value="Genomic_DNA"/>
</dbReference>
<dbReference type="EMBL" id="ABBJDF010000007">
    <property type="protein sequence ID" value="EHT9938549.1"/>
    <property type="molecule type" value="Genomic_DNA"/>
</dbReference>
<protein>
    <submittedName>
        <fullName evidence="5">Uncharacterized protein</fullName>
    </submittedName>
</protein>
<dbReference type="Proteomes" id="UP001169574">
    <property type="component" value="Unassembled WGS sequence"/>
</dbReference>
<dbReference type="EMBL" id="CP056573">
    <property type="protein sequence ID" value="QLV29185.1"/>
    <property type="molecule type" value="Genomic_DNA"/>
</dbReference>
<name>A0A6M1ELU8_CITFR</name>
<reference evidence="3" key="5">
    <citation type="submission" date="2024-02" db="EMBL/GenBank/DDBJ databases">
        <authorList>
            <consortium name="Clinical and Environmental Microbiology Branch: Whole genome sequencing antimicrobial resistance pathogens in the healthcare setting"/>
        </authorList>
    </citation>
    <scope>NUCLEOTIDE SEQUENCE</scope>
    <source>
        <strain evidence="1">2021DK-00049</strain>
        <strain evidence="4">2023GN-00102</strain>
        <strain evidence="2">2023GN-00287</strain>
        <strain evidence="3">Whole organism</strain>
    </source>
</reference>
<evidence type="ECO:0000313" key="2">
    <source>
        <dbReference type="EMBL" id="ELV3678917.1"/>
    </source>
</evidence>
<dbReference type="Proteomes" id="UP000512222">
    <property type="component" value="Chromosome"/>
</dbReference>
<evidence type="ECO:0000313" key="6">
    <source>
        <dbReference type="EMBL" id="QLV29185.1"/>
    </source>
</evidence>
<evidence type="ECO:0000313" key="7">
    <source>
        <dbReference type="Proteomes" id="UP000512222"/>
    </source>
</evidence>
<dbReference type="InterPro" id="IPR020102">
    <property type="entry name" value="YqgC-like"/>
</dbReference>
<sequence>MGITSAGMQDADCGEHMYTRTVRQIQQNTTVHYLVSPPRLLLTERTHKPKLKS</sequence>
<evidence type="ECO:0000313" key="1">
    <source>
        <dbReference type="EMBL" id="EHT9938549.1"/>
    </source>
</evidence>
<evidence type="ECO:0000313" key="3">
    <source>
        <dbReference type="EMBL" id="EMM7457994.1"/>
    </source>
</evidence>
<evidence type="ECO:0000313" key="5">
    <source>
        <dbReference type="EMBL" id="HAT3898763.1"/>
    </source>
</evidence>
<gene>
    <name evidence="6" type="ORF">HV178_04000</name>
    <name evidence="5" type="ORF">I9Y29_003214</name>
    <name evidence="1" type="ORF">KY227_001603</name>
    <name evidence="3" type="ORF">P7U51_002506</name>
    <name evidence="4" type="ORF">PQQ21_003340</name>
    <name evidence="2" type="ORF">SGX49_001309</name>
</gene>
<reference evidence="6" key="4">
    <citation type="journal article" date="2021" name="Microb. Genom.">
        <title>A genomic epidemiological study shows that prevalence of antimicrobial resistance in Enterobacterales is associated with the livestock host, as well as antimicrobial usage.</title>
        <authorList>
            <person name="AbuOun M."/>
            <person name="Jones H."/>
            <person name="Stubberfield E."/>
            <person name="Gilson D."/>
            <person name="Shaw L.P."/>
            <person name="Hubbard A.T.M."/>
            <person name="Chau K.K."/>
            <person name="Sebra R."/>
            <person name="Peto T.E.A."/>
            <person name="Crook D.W."/>
            <person name="Read D.S."/>
            <person name="Gweon H.S."/>
            <person name="Walker A.S."/>
            <person name="Stoesser N."/>
            <person name="Smith R.P."/>
            <person name="Anjum M.F."/>
            <person name="On Behalf Of The Rehab Consortium."/>
        </authorList>
    </citation>
    <scope>NUCLEOTIDE SEQUENCE</scope>
    <source>
        <strain evidence="6">RHBSTW-00370</strain>
    </source>
</reference>
<dbReference type="EMBL" id="DACSXJ010000019">
    <property type="protein sequence ID" value="HAT3898763.1"/>
    <property type="molecule type" value="Genomic_DNA"/>
</dbReference>
<dbReference type="EMBL" id="ABOSXX010000004">
    <property type="protein sequence ID" value="ELV3678917.1"/>
    <property type="molecule type" value="Genomic_DNA"/>
</dbReference>
<reference evidence="5" key="3">
    <citation type="submission" date="2020-09" db="EMBL/GenBank/DDBJ databases">
        <authorList>
            <consortium name="NCBI Pathogen Detection Project"/>
        </authorList>
    </citation>
    <scope>NUCLEOTIDE SEQUENCE</scope>
    <source>
        <strain evidence="5">O50</strain>
    </source>
</reference>
<accession>A0A6M1ELU8</accession>
<reference evidence="7" key="2">
    <citation type="submission" date="2020-06" db="EMBL/GenBank/DDBJ databases">
        <title>REHAB project genomes.</title>
        <authorList>
            <person name="Shaw L.P."/>
        </authorList>
    </citation>
    <scope>NUCLEOTIDE SEQUENCE [LARGE SCALE GENOMIC DNA]</scope>
    <source>
        <strain evidence="7">RHBSTW-00370</strain>
    </source>
</reference>
<dbReference type="Proteomes" id="UP001279522">
    <property type="component" value="Unassembled WGS sequence"/>
</dbReference>
<evidence type="ECO:0000313" key="4">
    <source>
        <dbReference type="EMBL" id="EMN4146053.1"/>
    </source>
</evidence>
<dbReference type="Proteomes" id="UP000855471">
    <property type="component" value="Unassembled WGS sequence"/>
</dbReference>
<reference evidence="5" key="1">
    <citation type="journal article" date="2018" name="Genome Biol.">
        <title>SKESA: strategic k-mer extension for scrupulous assemblies.</title>
        <authorList>
            <person name="Souvorov A."/>
            <person name="Agarwala R."/>
            <person name="Lipman D.J."/>
        </authorList>
    </citation>
    <scope>NUCLEOTIDE SEQUENCE</scope>
    <source>
        <strain evidence="5">O50</strain>
    </source>
</reference>
<dbReference type="EMBL" id="ABLGCN030000004">
    <property type="protein sequence ID" value="EMM7457994.1"/>
    <property type="molecule type" value="Genomic_DNA"/>
</dbReference>